<name>U6GFF8_EIMAC</name>
<feature type="transmembrane region" description="Helical" evidence="1">
    <location>
        <begin position="116"/>
        <end position="135"/>
    </location>
</feature>
<reference evidence="2" key="2">
    <citation type="submission" date="2013-10" db="EMBL/GenBank/DDBJ databases">
        <authorList>
            <person name="Aslett M."/>
        </authorList>
    </citation>
    <scope>NUCLEOTIDE SEQUENCE [LARGE SCALE GENOMIC DNA]</scope>
    <source>
        <strain evidence="2">Houghton</strain>
    </source>
</reference>
<accession>U6GFF8</accession>
<keyword evidence="1" id="KW-1133">Transmembrane helix</keyword>
<dbReference type="RefSeq" id="XP_013251463.1">
    <property type="nucleotide sequence ID" value="XM_013396009.1"/>
</dbReference>
<gene>
    <name evidence="2" type="ORF">EAH_00032050</name>
</gene>
<protein>
    <submittedName>
        <fullName evidence="2">Uncharacterized protein</fullName>
    </submittedName>
</protein>
<feature type="transmembrane region" description="Helical" evidence="1">
    <location>
        <begin position="48"/>
        <end position="65"/>
    </location>
</feature>
<organism evidence="2 3">
    <name type="scientific">Eimeria acervulina</name>
    <name type="common">Coccidian parasite</name>
    <dbReference type="NCBI Taxonomy" id="5801"/>
    <lineage>
        <taxon>Eukaryota</taxon>
        <taxon>Sar</taxon>
        <taxon>Alveolata</taxon>
        <taxon>Apicomplexa</taxon>
        <taxon>Conoidasida</taxon>
        <taxon>Coccidia</taxon>
        <taxon>Eucoccidiorida</taxon>
        <taxon>Eimeriorina</taxon>
        <taxon>Eimeriidae</taxon>
        <taxon>Eimeria</taxon>
    </lineage>
</organism>
<sequence length="310" mass="32471">MLNGSSLAAASVGDVELGVPYGAWESPEIEEIAVPTDFAESAMPSHKGLKTIVVGLVLLLLFLTLTEWRVKGSQKNGSLLSRIQDAQDSTAALLNSPVQELNAHLERDGKAMSVRLLLFMTFIICLFIGTMELAFSLGRRYTQRASFPVLKRAQVVGTFAALMIFLSLLGIFGTWTMLLEGNSIVSRVYCSSSSDSTTSAFPAAAAGDLCLRRSPVSRQKRGKDTPTTSYCTSNPQQCYPQGLTNSAASARAAAIGAGAAAAAAATATAKAVVVPVGAATASGLSPHTVVRLRATGGTFCIFKRLNGCAS</sequence>
<proteinExistence type="predicted"/>
<evidence type="ECO:0000313" key="2">
    <source>
        <dbReference type="EMBL" id="CDI78292.1"/>
    </source>
</evidence>
<dbReference type="VEuPathDB" id="ToxoDB:EAH_00032050"/>
<keyword evidence="1" id="KW-0472">Membrane</keyword>
<feature type="transmembrane region" description="Helical" evidence="1">
    <location>
        <begin position="155"/>
        <end position="179"/>
    </location>
</feature>
<dbReference type="GeneID" id="25271275"/>
<dbReference type="AlphaFoldDB" id="U6GFF8"/>
<reference evidence="2" key="1">
    <citation type="submission" date="2013-10" db="EMBL/GenBank/DDBJ databases">
        <title>Genomic analysis of the causative agents of coccidiosis in chickens.</title>
        <authorList>
            <person name="Reid A.J."/>
            <person name="Blake D."/>
            <person name="Billington K."/>
            <person name="Browne H."/>
            <person name="Dunn M."/>
            <person name="Hung S."/>
            <person name="Kawahara F."/>
            <person name="Miranda-Saavedra D."/>
            <person name="Mourier T."/>
            <person name="Nagra H."/>
            <person name="Otto T.D."/>
            <person name="Rawlings N."/>
            <person name="Sanchez A."/>
            <person name="Sanders M."/>
            <person name="Subramaniam C."/>
            <person name="Tay Y."/>
            <person name="Dear P."/>
            <person name="Doerig C."/>
            <person name="Gruber A."/>
            <person name="Parkinson J."/>
            <person name="Shirley M."/>
            <person name="Wan K.L."/>
            <person name="Berriman M."/>
            <person name="Tomley F."/>
            <person name="Pain A."/>
        </authorList>
    </citation>
    <scope>NUCLEOTIDE SEQUENCE [LARGE SCALE GENOMIC DNA]</scope>
    <source>
        <strain evidence="2">Houghton</strain>
    </source>
</reference>
<keyword evidence="3" id="KW-1185">Reference proteome</keyword>
<evidence type="ECO:0000256" key="1">
    <source>
        <dbReference type="SAM" id="Phobius"/>
    </source>
</evidence>
<dbReference type="EMBL" id="HG670845">
    <property type="protein sequence ID" value="CDI78292.1"/>
    <property type="molecule type" value="Genomic_DNA"/>
</dbReference>
<evidence type="ECO:0000313" key="3">
    <source>
        <dbReference type="Proteomes" id="UP000018050"/>
    </source>
</evidence>
<keyword evidence="1" id="KW-0812">Transmembrane</keyword>
<dbReference type="Proteomes" id="UP000018050">
    <property type="component" value="Unassembled WGS sequence"/>
</dbReference>